<organism evidence="1 2">
    <name type="scientific">Desulforamulus profundi</name>
    <dbReference type="NCBI Taxonomy" id="1383067"/>
    <lineage>
        <taxon>Bacteria</taxon>
        <taxon>Bacillati</taxon>
        <taxon>Bacillota</taxon>
        <taxon>Clostridia</taxon>
        <taxon>Eubacteriales</taxon>
        <taxon>Peptococcaceae</taxon>
        <taxon>Desulforamulus</taxon>
    </lineage>
</organism>
<gene>
    <name evidence="1" type="ORF">P378_17050</name>
</gene>
<dbReference type="AlphaFoldDB" id="A0A2C6MBC2"/>
<evidence type="ECO:0000313" key="2">
    <source>
        <dbReference type="Proteomes" id="UP000222564"/>
    </source>
</evidence>
<dbReference type="Proteomes" id="UP000222564">
    <property type="component" value="Unassembled WGS sequence"/>
</dbReference>
<evidence type="ECO:0000313" key="1">
    <source>
        <dbReference type="EMBL" id="PHJ37328.1"/>
    </source>
</evidence>
<protein>
    <submittedName>
        <fullName evidence="1">ATPase</fullName>
    </submittedName>
</protein>
<comment type="caution">
    <text evidence="1">The sequence shown here is derived from an EMBL/GenBank/DDBJ whole genome shotgun (WGS) entry which is preliminary data.</text>
</comment>
<sequence length="146" mass="17312">MELFNILNELEELIEESPKVPMTKRIMVDENRVLDYLDRIRTSLPEEVRQAKWLVKERDKVLSESKKEAQRMLEDVAREIEQRAEDHEIVKKAEKIAQETIKKSEEVSAQIRQGAREYADEILQSLEEKLGKMLHEIQQGRNELRK</sequence>
<dbReference type="OrthoDB" id="1690557at2"/>
<dbReference type="RefSeq" id="WP_099083858.1">
    <property type="nucleotide sequence ID" value="NZ_AWQQ01000095.1"/>
</dbReference>
<reference evidence="1 2" key="1">
    <citation type="submission" date="2013-09" db="EMBL/GenBank/DDBJ databases">
        <title>Biodegradation of hydrocarbons in the deep terrestrial subsurface : characterization of a microbial consortium composed of two Desulfotomaculum species originating from a deep geological formation.</title>
        <authorList>
            <person name="Aullo T."/>
            <person name="Berlendis S."/>
            <person name="Lascourreges J.-F."/>
            <person name="Dessort D."/>
            <person name="Saint-Laurent S."/>
            <person name="Schraauwers B."/>
            <person name="Mas J."/>
            <person name="Magot M."/>
            <person name="Ranchou-Peyruse A."/>
        </authorList>
    </citation>
    <scope>NUCLEOTIDE SEQUENCE [LARGE SCALE GENOMIC DNA]</scope>
    <source>
        <strain evidence="1 2">Bs107</strain>
    </source>
</reference>
<proteinExistence type="predicted"/>
<dbReference type="EMBL" id="AWQQ01000095">
    <property type="protein sequence ID" value="PHJ37328.1"/>
    <property type="molecule type" value="Genomic_DNA"/>
</dbReference>
<keyword evidence="2" id="KW-1185">Reference proteome</keyword>
<accession>A0A2C6MBC2</accession>
<name>A0A2C6MBC2_9FIRM</name>